<proteinExistence type="predicted"/>
<accession>M5TTU6</accession>
<reference evidence="2 3" key="1">
    <citation type="journal article" date="2013" name="Mar. Genomics">
        <title>Expression of sulfatases in Rhodopirellula baltica and the diversity of sulfatases in the genus Rhodopirellula.</title>
        <authorList>
            <person name="Wegner C.E."/>
            <person name="Richter-Heitmann T."/>
            <person name="Klindworth A."/>
            <person name="Klockow C."/>
            <person name="Richter M."/>
            <person name="Achstetter T."/>
            <person name="Glockner F.O."/>
            <person name="Harder J."/>
        </authorList>
    </citation>
    <scope>NUCLEOTIDE SEQUENCE [LARGE SCALE GENOMIC DNA]</scope>
    <source>
        <strain evidence="2 3">SM41</strain>
    </source>
</reference>
<keyword evidence="1" id="KW-1133">Transmembrane helix</keyword>
<evidence type="ECO:0000313" key="2">
    <source>
        <dbReference type="EMBL" id="EMI52612.1"/>
    </source>
</evidence>
<organism evidence="2 3">
    <name type="scientific">Rhodopirellula sallentina SM41</name>
    <dbReference type="NCBI Taxonomy" id="1263870"/>
    <lineage>
        <taxon>Bacteria</taxon>
        <taxon>Pseudomonadati</taxon>
        <taxon>Planctomycetota</taxon>
        <taxon>Planctomycetia</taxon>
        <taxon>Pirellulales</taxon>
        <taxon>Pirellulaceae</taxon>
        <taxon>Rhodopirellula</taxon>
    </lineage>
</organism>
<feature type="transmembrane region" description="Helical" evidence="1">
    <location>
        <begin position="14"/>
        <end position="32"/>
    </location>
</feature>
<dbReference type="AlphaFoldDB" id="M5TTU6"/>
<evidence type="ECO:0000256" key="1">
    <source>
        <dbReference type="SAM" id="Phobius"/>
    </source>
</evidence>
<evidence type="ECO:0000313" key="3">
    <source>
        <dbReference type="Proteomes" id="UP000011885"/>
    </source>
</evidence>
<sequence length="242" mass="27060">MEQLKPALEFLKKYGFWLSVGVILLGSLGVWFKVTSDLVAESDSRASAIRGDISKVKSVRSEIPTHPNAISHEKMEEMIEKREDQVLDAWSTVFEKQKDILVWPEEELSDELLDHYRDKIPIESYISFPILEEQKIPTALLQQYRYYIANVLPSIAKIAKAEWTASFDTSSSARAGGMGMGGMDMGMDMDMGMGSRMGMGTGMSDISISGVKKGPLVRWSNGAQSELVSELFPWASRRPNEL</sequence>
<keyword evidence="1" id="KW-0812">Transmembrane</keyword>
<comment type="caution">
    <text evidence="2">The sequence shown here is derived from an EMBL/GenBank/DDBJ whole genome shotgun (WGS) entry which is preliminary data.</text>
</comment>
<gene>
    <name evidence="2" type="ORF">RSSM_05947</name>
</gene>
<keyword evidence="3" id="KW-1185">Reference proteome</keyword>
<feature type="non-terminal residue" evidence="2">
    <location>
        <position position="242"/>
    </location>
</feature>
<name>M5TTU6_9BACT</name>
<dbReference type="Proteomes" id="UP000011885">
    <property type="component" value="Unassembled WGS sequence"/>
</dbReference>
<keyword evidence="1" id="KW-0472">Membrane</keyword>
<dbReference type="EMBL" id="ANOH01000414">
    <property type="protein sequence ID" value="EMI52612.1"/>
    <property type="molecule type" value="Genomic_DNA"/>
</dbReference>
<protein>
    <submittedName>
        <fullName evidence="2">Uncharacterized protein</fullName>
    </submittedName>
</protein>